<dbReference type="EMBL" id="CYZO01000007">
    <property type="protein sequence ID" value="CUN73894.1"/>
    <property type="molecule type" value="Genomic_DNA"/>
</dbReference>
<sequence>MGENYLDMVPVIVIFFALGILLSRLGGVGGIVVRIKRMICKLIGHRD</sequence>
<reference evidence="2 3" key="1">
    <citation type="submission" date="2015-09" db="EMBL/GenBank/DDBJ databases">
        <authorList>
            <consortium name="Pathogen Informatics"/>
        </authorList>
    </citation>
    <scope>NUCLEOTIDE SEQUENCE [LARGE SCALE GENOMIC DNA]</scope>
    <source>
        <strain evidence="2 3">2789STDY5834841</strain>
    </source>
</reference>
<dbReference type="RefSeq" id="WP_004845888.1">
    <property type="nucleotide sequence ID" value="NZ_AP028249.1"/>
</dbReference>
<dbReference type="AlphaFoldDB" id="A0A173ZCC4"/>
<keyword evidence="1" id="KW-0472">Membrane</keyword>
<evidence type="ECO:0000256" key="1">
    <source>
        <dbReference type="SAM" id="Phobius"/>
    </source>
</evidence>
<accession>A0A173ZCC4</accession>
<keyword evidence="1" id="KW-1133">Transmembrane helix</keyword>
<evidence type="ECO:0000313" key="3">
    <source>
        <dbReference type="Proteomes" id="UP000095787"/>
    </source>
</evidence>
<protein>
    <submittedName>
        <fullName evidence="2">Uncharacterized protein</fullName>
    </submittedName>
</protein>
<feature type="transmembrane region" description="Helical" evidence="1">
    <location>
        <begin position="12"/>
        <end position="33"/>
    </location>
</feature>
<name>A0A173ZCC4_9FIRM</name>
<gene>
    <name evidence="2" type="ORF">ERS852456_00694</name>
</gene>
<organism evidence="2 3">
    <name type="scientific">[Ruminococcus] torques</name>
    <dbReference type="NCBI Taxonomy" id="33039"/>
    <lineage>
        <taxon>Bacteria</taxon>
        <taxon>Bacillati</taxon>
        <taxon>Bacillota</taxon>
        <taxon>Clostridia</taxon>
        <taxon>Lachnospirales</taxon>
        <taxon>Lachnospiraceae</taxon>
        <taxon>Mediterraneibacter</taxon>
    </lineage>
</organism>
<dbReference type="Proteomes" id="UP000095787">
    <property type="component" value="Unassembled WGS sequence"/>
</dbReference>
<keyword evidence="1" id="KW-0812">Transmembrane</keyword>
<evidence type="ECO:0000313" key="2">
    <source>
        <dbReference type="EMBL" id="CUN73894.1"/>
    </source>
</evidence>
<proteinExistence type="predicted"/>